<evidence type="ECO:0000256" key="1">
    <source>
        <dbReference type="SAM" id="MobiDB-lite"/>
    </source>
</evidence>
<keyword evidence="2" id="KW-0378">Hydrolase</keyword>
<keyword evidence="3" id="KW-1185">Reference proteome</keyword>
<feature type="compositionally biased region" description="Basic and acidic residues" evidence="1">
    <location>
        <begin position="70"/>
        <end position="146"/>
    </location>
</feature>
<evidence type="ECO:0000313" key="3">
    <source>
        <dbReference type="Proteomes" id="UP000237271"/>
    </source>
</evidence>
<keyword evidence="2" id="KW-0067">ATP-binding</keyword>
<feature type="compositionally biased region" description="Basic and acidic residues" evidence="1">
    <location>
        <begin position="29"/>
        <end position="39"/>
    </location>
</feature>
<accession>A0A2P4YIA4</accession>
<dbReference type="GO" id="GO:0004386">
    <property type="term" value="F:helicase activity"/>
    <property type="evidence" value="ECO:0007669"/>
    <property type="project" value="UniProtKB-KW"/>
</dbReference>
<sequence>MTPSKLARVRAADAERERRARANRSGSQIDRDRQQDAQRARARRALMNPGEVEGLRETNRVCQSNQRNELSNEQRELQKYQDTEAHGERREGMSLEERQTMRDEDTAARRATREAMTEDERQDAREHDAEMHRRRYDRGSTTDHTRSSSGCTQAIRDAITEEDLDRRREGERFRRRSRKYQKGFAYYEEFDPVIIPGGRHYFSRYTDETLEHERVCQHCGAWKFPDETEGRCCRKGLVNVPHPREAPAELDRLFGNPRFKQSIRAYNNVFAFTSMGSSRTHSLNVDERVTRSGVYNFHVQGSVCHRMGGRH</sequence>
<protein>
    <submittedName>
        <fullName evidence="2">Helitron helicase-like protein</fullName>
    </submittedName>
</protein>
<proteinExistence type="predicted"/>
<dbReference type="EMBL" id="NCKW01002526">
    <property type="protein sequence ID" value="POM77530.1"/>
    <property type="molecule type" value="Genomic_DNA"/>
</dbReference>
<keyword evidence="2" id="KW-0347">Helicase</keyword>
<feature type="region of interest" description="Disordered" evidence="1">
    <location>
        <begin position="1"/>
        <end position="150"/>
    </location>
</feature>
<organism evidence="2 3">
    <name type="scientific">Phytophthora palmivora</name>
    <dbReference type="NCBI Taxonomy" id="4796"/>
    <lineage>
        <taxon>Eukaryota</taxon>
        <taxon>Sar</taxon>
        <taxon>Stramenopiles</taxon>
        <taxon>Oomycota</taxon>
        <taxon>Peronosporomycetes</taxon>
        <taxon>Peronosporales</taxon>
        <taxon>Peronosporaceae</taxon>
        <taxon>Phytophthora</taxon>
    </lineage>
</organism>
<gene>
    <name evidence="2" type="ORF">PHPALM_5073</name>
</gene>
<reference evidence="2 3" key="1">
    <citation type="journal article" date="2017" name="Genome Biol. Evol.">
        <title>Phytophthora megakarya and P. palmivora, closely related causal agents of cacao black pod rot, underwent increases in genome sizes and gene numbers by different mechanisms.</title>
        <authorList>
            <person name="Ali S.S."/>
            <person name="Shao J."/>
            <person name="Lary D.J."/>
            <person name="Kronmiller B."/>
            <person name="Shen D."/>
            <person name="Strem M.D."/>
            <person name="Amoako-Attah I."/>
            <person name="Akrofi A.Y."/>
            <person name="Begoude B.A."/>
            <person name="Ten Hoopen G.M."/>
            <person name="Coulibaly K."/>
            <person name="Kebe B.I."/>
            <person name="Melnick R.L."/>
            <person name="Guiltinan M.J."/>
            <person name="Tyler B.M."/>
            <person name="Meinhardt L.W."/>
            <person name="Bailey B.A."/>
        </authorList>
    </citation>
    <scope>NUCLEOTIDE SEQUENCE [LARGE SCALE GENOMIC DNA]</scope>
    <source>
        <strain evidence="3">sbr112.9</strain>
    </source>
</reference>
<name>A0A2P4YIA4_9STRA</name>
<keyword evidence="2" id="KW-0547">Nucleotide-binding</keyword>
<dbReference type="OrthoDB" id="128910at2759"/>
<dbReference type="Proteomes" id="UP000237271">
    <property type="component" value="Unassembled WGS sequence"/>
</dbReference>
<feature type="compositionally biased region" description="Basic and acidic residues" evidence="1">
    <location>
        <begin position="10"/>
        <end position="20"/>
    </location>
</feature>
<comment type="caution">
    <text evidence="2">The sequence shown here is derived from an EMBL/GenBank/DDBJ whole genome shotgun (WGS) entry which is preliminary data.</text>
</comment>
<evidence type="ECO:0000313" key="2">
    <source>
        <dbReference type="EMBL" id="POM77530.1"/>
    </source>
</evidence>
<dbReference type="AlphaFoldDB" id="A0A2P4YIA4"/>
<feature type="compositionally biased region" description="Polar residues" evidence="1">
    <location>
        <begin position="60"/>
        <end position="69"/>
    </location>
</feature>